<dbReference type="OrthoDB" id="7249540at2759"/>
<protein>
    <submittedName>
        <fullName evidence="1">Uncharacterized protein</fullName>
    </submittedName>
</protein>
<proteinExistence type="predicted"/>
<name>A0A8S1A2F1_ARCPL</name>
<accession>A0A8S1A2F1</accession>
<evidence type="ECO:0000313" key="2">
    <source>
        <dbReference type="Proteomes" id="UP000494106"/>
    </source>
</evidence>
<dbReference type="EMBL" id="CADEBC010000513">
    <property type="protein sequence ID" value="CAB3242381.1"/>
    <property type="molecule type" value="Genomic_DNA"/>
</dbReference>
<sequence>MYKELANIGYKYTKSLAKIFKDLSKLYTDLIHEEIKTYLKELDRNTNRRSEFLKALDEAFHARELILFDNYISDLSAYCNKDKLFIKDETHKLLHEVILHGIEKLSYKKQRELRKKLDKAVKEYSNIDVMEKLQMYDIPIPTRWYSLVEKEKK</sequence>
<comment type="caution">
    <text evidence="1">The sequence shown here is derived from an EMBL/GenBank/DDBJ whole genome shotgun (WGS) entry which is preliminary data.</text>
</comment>
<dbReference type="Proteomes" id="UP000494106">
    <property type="component" value="Unassembled WGS sequence"/>
</dbReference>
<gene>
    <name evidence="1" type="ORF">APLA_LOCUS9008</name>
</gene>
<organism evidence="1 2">
    <name type="scientific">Arctia plantaginis</name>
    <name type="common">Wood tiger moth</name>
    <name type="synonym">Phalaena plantaginis</name>
    <dbReference type="NCBI Taxonomy" id="874455"/>
    <lineage>
        <taxon>Eukaryota</taxon>
        <taxon>Metazoa</taxon>
        <taxon>Ecdysozoa</taxon>
        <taxon>Arthropoda</taxon>
        <taxon>Hexapoda</taxon>
        <taxon>Insecta</taxon>
        <taxon>Pterygota</taxon>
        <taxon>Neoptera</taxon>
        <taxon>Endopterygota</taxon>
        <taxon>Lepidoptera</taxon>
        <taxon>Glossata</taxon>
        <taxon>Ditrysia</taxon>
        <taxon>Noctuoidea</taxon>
        <taxon>Erebidae</taxon>
        <taxon>Arctiinae</taxon>
        <taxon>Arctia</taxon>
    </lineage>
</organism>
<evidence type="ECO:0000313" key="1">
    <source>
        <dbReference type="EMBL" id="CAB3242381.1"/>
    </source>
</evidence>
<reference evidence="1 2" key="1">
    <citation type="submission" date="2020-04" db="EMBL/GenBank/DDBJ databases">
        <authorList>
            <person name="Wallbank WR R."/>
            <person name="Pardo Diaz C."/>
            <person name="Kozak K."/>
            <person name="Martin S."/>
            <person name="Jiggins C."/>
            <person name="Moest M."/>
            <person name="Warren A I."/>
            <person name="Byers J.R.P. K."/>
            <person name="Montejo-Kovacevich G."/>
            <person name="Yen C E."/>
        </authorList>
    </citation>
    <scope>NUCLEOTIDE SEQUENCE [LARGE SCALE GENOMIC DNA]</scope>
</reference>
<keyword evidence="2" id="KW-1185">Reference proteome</keyword>
<dbReference type="AlphaFoldDB" id="A0A8S1A2F1"/>